<feature type="domain" description="DUF1206" evidence="2">
    <location>
        <begin position="127"/>
        <end position="191"/>
    </location>
</feature>
<accession>A0ABN2NMI2</accession>
<dbReference type="Pfam" id="PF06724">
    <property type="entry name" value="DUF1206"/>
    <property type="match status" value="3"/>
</dbReference>
<keyword evidence="1" id="KW-0472">Membrane</keyword>
<evidence type="ECO:0000313" key="3">
    <source>
        <dbReference type="EMBL" id="GAA1874951.1"/>
    </source>
</evidence>
<feature type="transmembrane region" description="Helical" evidence="1">
    <location>
        <begin position="124"/>
        <end position="145"/>
    </location>
</feature>
<organism evidence="3 4">
    <name type="scientific">Pseudonocardia ailaonensis</name>
    <dbReference type="NCBI Taxonomy" id="367279"/>
    <lineage>
        <taxon>Bacteria</taxon>
        <taxon>Bacillati</taxon>
        <taxon>Actinomycetota</taxon>
        <taxon>Actinomycetes</taxon>
        <taxon>Pseudonocardiales</taxon>
        <taxon>Pseudonocardiaceae</taxon>
        <taxon>Pseudonocardia</taxon>
    </lineage>
</organism>
<evidence type="ECO:0000256" key="1">
    <source>
        <dbReference type="SAM" id="Phobius"/>
    </source>
</evidence>
<keyword evidence="1" id="KW-1133">Transmembrane helix</keyword>
<dbReference type="Proteomes" id="UP001500449">
    <property type="component" value="Unassembled WGS sequence"/>
</dbReference>
<feature type="transmembrane region" description="Helical" evidence="1">
    <location>
        <begin position="42"/>
        <end position="66"/>
    </location>
</feature>
<keyword evidence="4" id="KW-1185">Reference proteome</keyword>
<evidence type="ECO:0000259" key="2">
    <source>
        <dbReference type="Pfam" id="PF06724"/>
    </source>
</evidence>
<evidence type="ECO:0000313" key="4">
    <source>
        <dbReference type="Proteomes" id="UP001500449"/>
    </source>
</evidence>
<feature type="transmembrane region" description="Helical" evidence="1">
    <location>
        <begin position="219"/>
        <end position="240"/>
    </location>
</feature>
<feature type="domain" description="DUF1206" evidence="2">
    <location>
        <begin position="217"/>
        <end position="285"/>
    </location>
</feature>
<feature type="domain" description="DUF1206" evidence="2">
    <location>
        <begin position="42"/>
        <end position="108"/>
    </location>
</feature>
<reference evidence="3 4" key="1">
    <citation type="journal article" date="2019" name="Int. J. Syst. Evol. Microbiol.">
        <title>The Global Catalogue of Microorganisms (GCM) 10K type strain sequencing project: providing services to taxonomists for standard genome sequencing and annotation.</title>
        <authorList>
            <consortium name="The Broad Institute Genomics Platform"/>
            <consortium name="The Broad Institute Genome Sequencing Center for Infectious Disease"/>
            <person name="Wu L."/>
            <person name="Ma J."/>
        </authorList>
    </citation>
    <scope>NUCLEOTIDE SEQUENCE [LARGE SCALE GENOMIC DNA]</scope>
    <source>
        <strain evidence="3 4">JCM 16009</strain>
    </source>
</reference>
<feature type="transmembrane region" description="Helical" evidence="1">
    <location>
        <begin position="260"/>
        <end position="281"/>
    </location>
</feature>
<feature type="transmembrane region" description="Helical" evidence="1">
    <location>
        <begin position="86"/>
        <end position="112"/>
    </location>
</feature>
<comment type="caution">
    <text evidence="3">The sequence shown here is derived from an EMBL/GenBank/DDBJ whole genome shotgun (WGS) entry which is preliminary data.</text>
</comment>
<dbReference type="EMBL" id="BAAAQK010000028">
    <property type="protein sequence ID" value="GAA1874951.1"/>
    <property type="molecule type" value="Genomic_DNA"/>
</dbReference>
<sequence>MSKSEPARAVRGVAEKARDVLPSGHDARRVGRSGPVRKGARAGIAANGVLHLLIAWLALQVAIGGGGQADQSGALSTLAQQPFGRVFLWVLFVGFVCVVIWRLTTALFGFGYVDDDKKKLLKRLTSAGQGIVYAGLAVLTVKTAVSGRSEGGGGGKATAGLLGLPGGQVIVAVVGVGIVIGAGVMAWNGWKKKFTEDQDLSGADHRARTADERSGQIGFIAKAVALGVLGVLVVSAAVKFDPQEANGLDSALKTLAAQPFGVVLLIAVAIGIAAYGVFCFFDARYHRV</sequence>
<dbReference type="InterPro" id="IPR009597">
    <property type="entry name" value="DUF1206"/>
</dbReference>
<dbReference type="RefSeq" id="WP_344426108.1">
    <property type="nucleotide sequence ID" value="NZ_BAAAQK010000028.1"/>
</dbReference>
<proteinExistence type="predicted"/>
<keyword evidence="1" id="KW-0812">Transmembrane</keyword>
<feature type="transmembrane region" description="Helical" evidence="1">
    <location>
        <begin position="165"/>
        <end position="187"/>
    </location>
</feature>
<name>A0ABN2NMI2_9PSEU</name>
<gene>
    <name evidence="3" type="ORF">GCM10009836_65180</name>
</gene>
<protein>
    <submittedName>
        <fullName evidence="3">DUF1206 domain-containing protein</fullName>
    </submittedName>
</protein>